<accession>A0A7S3F3S2</accession>
<organism evidence="1">
    <name type="scientific">Haptolina ericina</name>
    <dbReference type="NCBI Taxonomy" id="156174"/>
    <lineage>
        <taxon>Eukaryota</taxon>
        <taxon>Haptista</taxon>
        <taxon>Haptophyta</taxon>
        <taxon>Prymnesiophyceae</taxon>
        <taxon>Prymnesiales</taxon>
        <taxon>Prymnesiaceae</taxon>
        <taxon>Haptolina</taxon>
    </lineage>
</organism>
<evidence type="ECO:0008006" key="2">
    <source>
        <dbReference type="Google" id="ProtNLM"/>
    </source>
</evidence>
<proteinExistence type="predicted"/>
<dbReference type="Gene3D" id="2.60.120.620">
    <property type="entry name" value="q2cbj1_9rhob like domain"/>
    <property type="match status" value="1"/>
</dbReference>
<reference evidence="1" key="1">
    <citation type="submission" date="2021-01" db="EMBL/GenBank/DDBJ databases">
        <authorList>
            <person name="Corre E."/>
            <person name="Pelletier E."/>
            <person name="Niang G."/>
            <person name="Scheremetjew M."/>
            <person name="Finn R."/>
            <person name="Kale V."/>
            <person name="Holt S."/>
            <person name="Cochrane G."/>
            <person name="Meng A."/>
            <person name="Brown T."/>
            <person name="Cohen L."/>
        </authorList>
    </citation>
    <scope>NUCLEOTIDE SEQUENCE</scope>
    <source>
        <strain evidence="1">CCMP281</strain>
    </source>
</reference>
<sequence length="132" mass="14366">MTAYRVTKCQVGVCRDGDPGPEGIHQDAAELTAVVLFGRRNVAALSGGNRVWSLEQPFGKPSEADTTSGRLLASLVMRERFDTLLVRDRRVKHEALPIVSADATGDAVRDVWTFEVRLPRDAPPDGTSCTES</sequence>
<dbReference type="InterPro" id="IPR018724">
    <property type="entry name" value="2OG-Fe_dioxygenase"/>
</dbReference>
<name>A0A7S3F3S2_9EUKA</name>
<dbReference type="GO" id="GO:0051213">
    <property type="term" value="F:dioxygenase activity"/>
    <property type="evidence" value="ECO:0007669"/>
    <property type="project" value="InterPro"/>
</dbReference>
<evidence type="ECO:0000313" key="1">
    <source>
        <dbReference type="EMBL" id="CAE0124960.1"/>
    </source>
</evidence>
<gene>
    <name evidence="1" type="ORF">HERI1096_LOCUS25333</name>
</gene>
<dbReference type="Pfam" id="PF10014">
    <property type="entry name" value="2OG-Fe_Oxy_2"/>
    <property type="match status" value="1"/>
</dbReference>
<dbReference type="AlphaFoldDB" id="A0A7S3F3S2"/>
<protein>
    <recommendedName>
        <fullName evidence="2">Fe2OG dioxygenase domain-containing protein</fullName>
    </recommendedName>
</protein>
<dbReference type="EMBL" id="HBHX01045749">
    <property type="protein sequence ID" value="CAE0124960.1"/>
    <property type="molecule type" value="Transcribed_RNA"/>
</dbReference>